<accession>A0A139HUU0</accession>
<dbReference type="AlphaFoldDB" id="A0A139HUU0"/>
<dbReference type="Proteomes" id="UP000070133">
    <property type="component" value="Unassembled WGS sequence"/>
</dbReference>
<feature type="region of interest" description="Disordered" evidence="2">
    <location>
        <begin position="135"/>
        <end position="162"/>
    </location>
</feature>
<feature type="coiled-coil region" evidence="1">
    <location>
        <begin position="102"/>
        <end position="129"/>
    </location>
</feature>
<evidence type="ECO:0000256" key="2">
    <source>
        <dbReference type="SAM" id="MobiDB-lite"/>
    </source>
</evidence>
<keyword evidence="1" id="KW-0175">Coiled coil</keyword>
<feature type="compositionally biased region" description="Polar residues" evidence="2">
    <location>
        <begin position="16"/>
        <end position="25"/>
    </location>
</feature>
<comment type="caution">
    <text evidence="3">The sequence shown here is derived from an EMBL/GenBank/DDBJ whole genome shotgun (WGS) entry which is preliminary data.</text>
</comment>
<reference evidence="3 4" key="1">
    <citation type="submission" date="2015-07" db="EMBL/GenBank/DDBJ databases">
        <title>Comparative genomics of the Sigatoka disease complex on banana suggests a link between parallel evolutionary changes in Pseudocercospora fijiensis and Pseudocercospora eumusae and increased virulence on the banana host.</title>
        <authorList>
            <person name="Chang T.-C."/>
            <person name="Salvucci A."/>
            <person name="Crous P.W."/>
            <person name="Stergiopoulos I."/>
        </authorList>
    </citation>
    <scope>NUCLEOTIDE SEQUENCE [LARGE SCALE GENOMIC DNA]</scope>
    <source>
        <strain evidence="3 4">CBS 114824</strain>
    </source>
</reference>
<feature type="region of interest" description="Disordered" evidence="2">
    <location>
        <begin position="1"/>
        <end position="26"/>
    </location>
</feature>
<name>A0A139HUU0_9PEZI</name>
<feature type="compositionally biased region" description="Polar residues" evidence="2">
    <location>
        <begin position="279"/>
        <end position="292"/>
    </location>
</feature>
<protein>
    <submittedName>
        <fullName evidence="3">Uncharacterized protein</fullName>
    </submittedName>
</protein>
<gene>
    <name evidence="3" type="ORF">AC578_1384</name>
</gene>
<keyword evidence="4" id="KW-1185">Reference proteome</keyword>
<organism evidence="3 4">
    <name type="scientific">Pseudocercospora eumusae</name>
    <dbReference type="NCBI Taxonomy" id="321146"/>
    <lineage>
        <taxon>Eukaryota</taxon>
        <taxon>Fungi</taxon>
        <taxon>Dikarya</taxon>
        <taxon>Ascomycota</taxon>
        <taxon>Pezizomycotina</taxon>
        <taxon>Dothideomycetes</taxon>
        <taxon>Dothideomycetidae</taxon>
        <taxon>Mycosphaerellales</taxon>
        <taxon>Mycosphaerellaceae</taxon>
        <taxon>Pseudocercospora</taxon>
    </lineage>
</organism>
<dbReference type="EMBL" id="LFZN01000008">
    <property type="protein sequence ID" value="KXT06216.1"/>
    <property type="molecule type" value="Genomic_DNA"/>
</dbReference>
<evidence type="ECO:0000313" key="3">
    <source>
        <dbReference type="EMBL" id="KXT06216.1"/>
    </source>
</evidence>
<sequence length="559" mass="62789">MDPTHMALPSPPPSQPETTATTSTPAVLGPAGSMIWSHLNLIDQLLHDKDRLLRDKDETVRSKTELWRESHDALRKRDEEVNEHRGRVLELERALKGRGEEIDQHKASIRALQAKYASAKSKNRRLAKAFDDYMDRYGPDEDTDEHEHKSAAADPNEDSDNDADEVIELEDEKLDAQHKQLQELWPICNSEREQSASENEPAQKRQRLNSVELDNTRDIPSLLAGVSEKLQALEQTPSEAHEDMREEAAPSSVTMPGSKRKLDQMSESPCGFPIASDTDMPSASANEVSTSVYEAEPSEQGTHAESPIDKQQDLDNGPSLFESPFLRRQAAKLVTLSTGPLIQFSSKVRESTRSSAMALDLTGPPEREEVLEGTQEDDWSTQTSSAAMIKLRDDLLLPMRVTIRPLIQSTTDGTFKLGESNIMADEVLLSIYSTLKKLQDKRTAGNRHLHPLSKKTQPCCHVWLQQGQSNMSWTIDHPRRFACKRCLRIGRACFTWQEGGLWAVLPLLPAARPKGATEADASYYIYQKKASTYTFDDYYELSPCQQSKLKRPLAESNDK</sequence>
<feature type="compositionally biased region" description="Basic and acidic residues" evidence="2">
    <location>
        <begin position="135"/>
        <end position="151"/>
    </location>
</feature>
<proteinExistence type="predicted"/>
<evidence type="ECO:0000313" key="4">
    <source>
        <dbReference type="Proteomes" id="UP000070133"/>
    </source>
</evidence>
<dbReference type="OrthoDB" id="10407427at2759"/>
<feature type="region of interest" description="Disordered" evidence="2">
    <location>
        <begin position="233"/>
        <end position="321"/>
    </location>
</feature>
<feature type="compositionally biased region" description="Basic and acidic residues" evidence="2">
    <location>
        <begin position="239"/>
        <end position="248"/>
    </location>
</feature>
<feature type="region of interest" description="Disordered" evidence="2">
    <location>
        <begin position="191"/>
        <end position="213"/>
    </location>
</feature>
<evidence type="ECO:0000256" key="1">
    <source>
        <dbReference type="SAM" id="Coils"/>
    </source>
</evidence>